<feature type="transmembrane region" description="Helical" evidence="1">
    <location>
        <begin position="66"/>
        <end position="90"/>
    </location>
</feature>
<evidence type="ECO:0000313" key="3">
    <source>
        <dbReference type="EMBL" id="KZP07644.1"/>
    </source>
</evidence>
<dbReference type="EMBL" id="KV417744">
    <property type="protein sequence ID" value="KZP07644.1"/>
    <property type="molecule type" value="Genomic_DNA"/>
</dbReference>
<proteinExistence type="predicted"/>
<accession>A0A165WHP6</accession>
<keyword evidence="1" id="KW-0472">Membrane</keyword>
<dbReference type="AlphaFoldDB" id="A0A165WHP6"/>
<dbReference type="STRING" id="436010.A0A165WHP6"/>
<feature type="transmembrane region" description="Helical" evidence="1">
    <location>
        <begin position="129"/>
        <end position="150"/>
    </location>
</feature>
<sequence length="314" mass="34787">MNFSATSPVLNPDTLTPFLPPPLADILAVSTYTYFACVGALTWDWLMSMPDEYRVLSTGRMYMPKIAYICARVSTLAFCLCSAAFVVAPIKNCQALMHAISALTILALNTNNLLFFFRVRAVYGKSLSATAFFGFMYLAVFGTTMVIPFSLQGENIGPTQRCIQSDVRNWLTSVMFTNSVHATFVFLAISYRISAQSVGGDGWYSKWRCFFRGDGAPRVLKVLLHNGQLCYLVTTAMSIALIILSFKTNYETTLLVPAVALENTMTSRVHRAVILGLITDRKRRPGTPVVLTAVFADEDSMMHGHVFDIKNESV</sequence>
<dbReference type="OrthoDB" id="3038990at2759"/>
<dbReference type="Proteomes" id="UP000076532">
    <property type="component" value="Unassembled WGS sequence"/>
</dbReference>
<feature type="domain" description="DUF6533" evidence="2">
    <location>
        <begin position="32"/>
        <end position="76"/>
    </location>
</feature>
<dbReference type="Pfam" id="PF20151">
    <property type="entry name" value="DUF6533"/>
    <property type="match status" value="1"/>
</dbReference>
<reference evidence="3 4" key="1">
    <citation type="journal article" date="2016" name="Mol. Biol. Evol.">
        <title>Comparative Genomics of Early-Diverging Mushroom-Forming Fungi Provides Insights into the Origins of Lignocellulose Decay Capabilities.</title>
        <authorList>
            <person name="Nagy L.G."/>
            <person name="Riley R."/>
            <person name="Tritt A."/>
            <person name="Adam C."/>
            <person name="Daum C."/>
            <person name="Floudas D."/>
            <person name="Sun H."/>
            <person name="Yadav J.S."/>
            <person name="Pangilinan J."/>
            <person name="Larsson K.H."/>
            <person name="Matsuura K."/>
            <person name="Barry K."/>
            <person name="Labutti K."/>
            <person name="Kuo R."/>
            <person name="Ohm R.A."/>
            <person name="Bhattacharya S.S."/>
            <person name="Shirouzu T."/>
            <person name="Yoshinaga Y."/>
            <person name="Martin F.M."/>
            <person name="Grigoriev I.V."/>
            <person name="Hibbett D.S."/>
        </authorList>
    </citation>
    <scope>NUCLEOTIDE SEQUENCE [LARGE SCALE GENOMIC DNA]</scope>
    <source>
        <strain evidence="3 4">CBS 109695</strain>
    </source>
</reference>
<feature type="transmembrane region" description="Helical" evidence="1">
    <location>
        <begin position="229"/>
        <end position="246"/>
    </location>
</feature>
<keyword evidence="4" id="KW-1185">Reference proteome</keyword>
<organism evidence="3 4">
    <name type="scientific">Athelia psychrophila</name>
    <dbReference type="NCBI Taxonomy" id="1759441"/>
    <lineage>
        <taxon>Eukaryota</taxon>
        <taxon>Fungi</taxon>
        <taxon>Dikarya</taxon>
        <taxon>Basidiomycota</taxon>
        <taxon>Agaricomycotina</taxon>
        <taxon>Agaricomycetes</taxon>
        <taxon>Agaricomycetidae</taxon>
        <taxon>Atheliales</taxon>
        <taxon>Atheliaceae</taxon>
        <taxon>Athelia</taxon>
    </lineage>
</organism>
<evidence type="ECO:0000259" key="2">
    <source>
        <dbReference type="Pfam" id="PF20151"/>
    </source>
</evidence>
<keyword evidence="1" id="KW-1133">Transmembrane helix</keyword>
<keyword evidence="1" id="KW-0812">Transmembrane</keyword>
<dbReference type="InterPro" id="IPR045340">
    <property type="entry name" value="DUF6533"/>
</dbReference>
<feature type="transmembrane region" description="Helical" evidence="1">
    <location>
        <begin position="170"/>
        <end position="189"/>
    </location>
</feature>
<gene>
    <name evidence="3" type="ORF">FIBSPDRAFT_841074</name>
</gene>
<evidence type="ECO:0000256" key="1">
    <source>
        <dbReference type="SAM" id="Phobius"/>
    </source>
</evidence>
<evidence type="ECO:0000313" key="4">
    <source>
        <dbReference type="Proteomes" id="UP000076532"/>
    </source>
</evidence>
<feature type="transmembrane region" description="Helical" evidence="1">
    <location>
        <begin position="26"/>
        <end position="46"/>
    </location>
</feature>
<protein>
    <recommendedName>
        <fullName evidence="2">DUF6533 domain-containing protein</fullName>
    </recommendedName>
</protein>
<name>A0A165WHP6_9AGAM</name>
<feature type="transmembrane region" description="Helical" evidence="1">
    <location>
        <begin position="96"/>
        <end position="117"/>
    </location>
</feature>